<dbReference type="InterPro" id="IPR011083">
    <property type="entry name" value="Phage_tail_collar_dom"/>
</dbReference>
<evidence type="ECO:0000313" key="2">
    <source>
        <dbReference type="EMBL" id="GAA4503232.1"/>
    </source>
</evidence>
<dbReference type="Pfam" id="PF07484">
    <property type="entry name" value="Collar"/>
    <property type="match status" value="1"/>
</dbReference>
<dbReference type="Gene3D" id="3.90.1340.10">
    <property type="entry name" value="Phage tail collar domain"/>
    <property type="match status" value="1"/>
</dbReference>
<organism evidence="2 3">
    <name type="scientific">Hymenobacter ginsengisoli</name>
    <dbReference type="NCBI Taxonomy" id="1051626"/>
    <lineage>
        <taxon>Bacteria</taxon>
        <taxon>Pseudomonadati</taxon>
        <taxon>Bacteroidota</taxon>
        <taxon>Cytophagia</taxon>
        <taxon>Cytophagales</taxon>
        <taxon>Hymenobacteraceae</taxon>
        <taxon>Hymenobacter</taxon>
    </lineage>
</organism>
<reference evidence="3" key="1">
    <citation type="journal article" date="2019" name="Int. J. Syst. Evol. Microbiol.">
        <title>The Global Catalogue of Microorganisms (GCM) 10K type strain sequencing project: providing services to taxonomists for standard genome sequencing and annotation.</title>
        <authorList>
            <consortium name="The Broad Institute Genomics Platform"/>
            <consortium name="The Broad Institute Genome Sequencing Center for Infectious Disease"/>
            <person name="Wu L."/>
            <person name="Ma J."/>
        </authorList>
    </citation>
    <scope>NUCLEOTIDE SEQUENCE [LARGE SCALE GENOMIC DNA]</scope>
    <source>
        <strain evidence="3">JCM 17841</strain>
    </source>
</reference>
<feature type="domain" description="Phage tail collar" evidence="1">
    <location>
        <begin position="7"/>
        <end position="63"/>
    </location>
</feature>
<keyword evidence="3" id="KW-1185">Reference proteome</keyword>
<evidence type="ECO:0000259" key="1">
    <source>
        <dbReference type="Pfam" id="PF07484"/>
    </source>
</evidence>
<proteinExistence type="predicted"/>
<dbReference type="SUPFAM" id="SSF88874">
    <property type="entry name" value="Receptor-binding domain of short tail fibre protein gp12"/>
    <property type="match status" value="1"/>
</dbReference>
<name>A0ABP8QGW0_9BACT</name>
<dbReference type="EMBL" id="BAABGQ010000006">
    <property type="protein sequence ID" value="GAA4503232.1"/>
    <property type="molecule type" value="Genomic_DNA"/>
</dbReference>
<dbReference type="InterPro" id="IPR037053">
    <property type="entry name" value="Phage_tail_collar_dom_sf"/>
</dbReference>
<dbReference type="Proteomes" id="UP001501243">
    <property type="component" value="Unassembled WGS sequence"/>
</dbReference>
<accession>A0ABP8QGW0</accession>
<gene>
    <name evidence="2" type="ORF">GCM10023172_27740</name>
</gene>
<protein>
    <submittedName>
        <fullName evidence="2">Tail fiber protein</fullName>
    </submittedName>
</protein>
<evidence type="ECO:0000313" key="3">
    <source>
        <dbReference type="Proteomes" id="UP001501243"/>
    </source>
</evidence>
<dbReference type="RefSeq" id="WP_208129845.1">
    <property type="nucleotide sequence ID" value="NZ_BAABGQ010000006.1"/>
</dbReference>
<comment type="caution">
    <text evidence="2">The sequence shown here is derived from an EMBL/GenBank/DDBJ whole genome shotgun (WGS) entry which is preliminary data.</text>
</comment>
<sequence length="177" mass="18336">MDEPYLGEIRLVSFDFAPKNYAFCNGQLLSVSQNQALFSLLGVTFGGNGVTTFALPDLRSRVPVGAGVLPSGSSYQQGDQGGAESVTLTQGQLPTHSHAFAATLKTADSADEQAPGGQYPAKDGNAQFASGPANTTMGAPIKGTSDVAGASQPHENRPPVLAMNYVIALVGNWPPRT</sequence>